<accession>A0A6G1QGI3</accession>
<dbReference type="SUPFAM" id="SSF49265">
    <property type="entry name" value="Fibronectin type III"/>
    <property type="match status" value="2"/>
</dbReference>
<organism evidence="8 9">
    <name type="scientific">Channa argus</name>
    <name type="common">Northern snakehead</name>
    <name type="synonym">Ophicephalus argus</name>
    <dbReference type="NCBI Taxonomy" id="215402"/>
    <lineage>
        <taxon>Eukaryota</taxon>
        <taxon>Metazoa</taxon>
        <taxon>Chordata</taxon>
        <taxon>Craniata</taxon>
        <taxon>Vertebrata</taxon>
        <taxon>Euteleostomi</taxon>
        <taxon>Actinopterygii</taxon>
        <taxon>Neopterygii</taxon>
        <taxon>Teleostei</taxon>
        <taxon>Neoteleostei</taxon>
        <taxon>Acanthomorphata</taxon>
        <taxon>Anabantaria</taxon>
        <taxon>Anabantiformes</taxon>
        <taxon>Channoidei</taxon>
        <taxon>Channidae</taxon>
        <taxon>Channa</taxon>
    </lineage>
</organism>
<keyword evidence="1" id="KW-0732">Signal</keyword>
<evidence type="ECO:0000256" key="3">
    <source>
        <dbReference type="ARBA" id="ARBA00023157"/>
    </source>
</evidence>
<protein>
    <submittedName>
        <fullName evidence="8">Leukemia inhibitory factor receptor</fullName>
    </submittedName>
</protein>
<feature type="compositionally biased region" description="Acidic residues" evidence="6">
    <location>
        <begin position="710"/>
        <end position="723"/>
    </location>
</feature>
<dbReference type="AlphaFoldDB" id="A0A6G1QGI3"/>
<evidence type="ECO:0000256" key="2">
    <source>
        <dbReference type="ARBA" id="ARBA00022737"/>
    </source>
</evidence>
<dbReference type="EMBL" id="CM015728">
    <property type="protein sequence ID" value="KAF3701800.1"/>
    <property type="molecule type" value="Genomic_DNA"/>
</dbReference>
<dbReference type="FunFam" id="2.60.40.10:FF:000028">
    <property type="entry name" value="Neuronal cell adhesion molecule"/>
    <property type="match status" value="1"/>
</dbReference>
<name>A0A6G1QGI3_CHAAH</name>
<dbReference type="PANTHER" id="PTHR23036:SF193">
    <property type="entry name" value="INTERLEUKIN-6 RECEPTOR SUBUNIT BETA-LIKE"/>
    <property type="match status" value="1"/>
</dbReference>
<dbReference type="Pfam" id="PF00041">
    <property type="entry name" value="fn3"/>
    <property type="match status" value="1"/>
</dbReference>
<feature type="domain" description="Fibronectin type-III" evidence="7">
    <location>
        <begin position="451"/>
        <end position="545"/>
    </location>
</feature>
<dbReference type="CDD" id="cd00063">
    <property type="entry name" value="FN3"/>
    <property type="match status" value="2"/>
</dbReference>
<dbReference type="Gene3D" id="2.60.40.10">
    <property type="entry name" value="Immunoglobulins"/>
    <property type="match status" value="2"/>
</dbReference>
<dbReference type="PROSITE" id="PS51257">
    <property type="entry name" value="PROKAR_LIPOPROTEIN"/>
    <property type="match status" value="1"/>
</dbReference>
<keyword evidence="4 8" id="KW-0675">Receptor</keyword>
<dbReference type="GO" id="GO:0009897">
    <property type="term" value="C:external side of plasma membrane"/>
    <property type="evidence" value="ECO:0007669"/>
    <property type="project" value="TreeGrafter"/>
</dbReference>
<dbReference type="InterPro" id="IPR003961">
    <property type="entry name" value="FN3_dom"/>
</dbReference>
<dbReference type="InterPro" id="IPR036116">
    <property type="entry name" value="FN3_sf"/>
</dbReference>
<keyword evidence="5" id="KW-0325">Glycoprotein</keyword>
<dbReference type="PROSITE" id="PS50853">
    <property type="entry name" value="FN3"/>
    <property type="match status" value="2"/>
</dbReference>
<feature type="region of interest" description="Disordered" evidence="6">
    <location>
        <begin position="704"/>
        <end position="728"/>
    </location>
</feature>
<dbReference type="Proteomes" id="UP000503349">
    <property type="component" value="Chromosome 17"/>
</dbReference>
<feature type="domain" description="Fibronectin type-III" evidence="7">
    <location>
        <begin position="152"/>
        <end position="249"/>
    </location>
</feature>
<proteinExistence type="predicted"/>
<dbReference type="InterPro" id="IPR013783">
    <property type="entry name" value="Ig-like_fold"/>
</dbReference>
<dbReference type="SMART" id="SM00060">
    <property type="entry name" value="FN3"/>
    <property type="match status" value="2"/>
</dbReference>
<dbReference type="PANTHER" id="PTHR23036">
    <property type="entry name" value="CYTOKINE RECEPTOR"/>
    <property type="match status" value="1"/>
</dbReference>
<reference evidence="8 9" key="1">
    <citation type="submission" date="2019-02" db="EMBL/GenBank/DDBJ databases">
        <title>Opniocepnalus argus genome.</title>
        <authorList>
            <person name="Zhou C."/>
            <person name="Xiao S."/>
        </authorList>
    </citation>
    <scope>NUCLEOTIDE SEQUENCE [LARGE SCALE GENOMIC DNA]</scope>
    <source>
        <strain evidence="8">OARG1902GOOAL</strain>
        <tissue evidence="8">Muscle</tissue>
    </source>
</reference>
<keyword evidence="2" id="KW-0677">Repeat</keyword>
<dbReference type="OrthoDB" id="5968456at2759"/>
<reference evidence="9" key="2">
    <citation type="submission" date="2019-02" db="EMBL/GenBank/DDBJ databases">
        <title>Opniocepnalus argus Var Kimnra genome.</title>
        <authorList>
            <person name="Zhou C."/>
            <person name="Xiao S."/>
        </authorList>
    </citation>
    <scope>NUCLEOTIDE SEQUENCE [LARGE SCALE GENOMIC DNA]</scope>
</reference>
<keyword evidence="3" id="KW-1015">Disulfide bond</keyword>
<evidence type="ECO:0000256" key="5">
    <source>
        <dbReference type="ARBA" id="ARBA00023180"/>
    </source>
</evidence>
<gene>
    <name evidence="8" type="ORF">EXN66_Car017488</name>
</gene>
<dbReference type="InterPro" id="IPR050379">
    <property type="entry name" value="Type-I_Cytokine_Rcpt"/>
</dbReference>
<evidence type="ECO:0000313" key="8">
    <source>
        <dbReference type="EMBL" id="KAF3701800.1"/>
    </source>
</evidence>
<dbReference type="GO" id="GO:0043235">
    <property type="term" value="C:receptor complex"/>
    <property type="evidence" value="ECO:0007669"/>
    <property type="project" value="TreeGrafter"/>
</dbReference>
<evidence type="ECO:0000256" key="6">
    <source>
        <dbReference type="SAM" id="MobiDB-lite"/>
    </source>
</evidence>
<evidence type="ECO:0000313" key="9">
    <source>
        <dbReference type="Proteomes" id="UP000503349"/>
    </source>
</evidence>
<evidence type="ECO:0000259" key="7">
    <source>
        <dbReference type="PROSITE" id="PS50853"/>
    </source>
</evidence>
<evidence type="ECO:0000256" key="4">
    <source>
        <dbReference type="ARBA" id="ARBA00023170"/>
    </source>
</evidence>
<keyword evidence="9" id="KW-1185">Reference proteome</keyword>
<dbReference type="GO" id="GO:0004896">
    <property type="term" value="F:cytokine receptor activity"/>
    <property type="evidence" value="ECO:0007669"/>
    <property type="project" value="TreeGrafter"/>
</dbReference>
<evidence type="ECO:0000256" key="1">
    <source>
        <dbReference type="ARBA" id="ARBA00022729"/>
    </source>
</evidence>
<sequence length="749" mass="84306">MVFLCKPIAPLILGLFLVYYTTLSSCVKGIPVNGTSDTCKEKLSMYQHCSFHPDGVRDLDCFKLQKTKFSNCVWKAGEHTSKKTHTLLIQQVRETNKPPHCKEYENLNEASASVTLYSKGNITAEVFENSGTTNCTKAVFRGNLSCLIRCSPPKNVSFIRHSGKLDIDVTWNQKDLNVESYFVRYKALGSPLWNESAVKSESKNRCTVENLNTSLIYFVQIHCVKITNCPHYPWSETYTVPPELTTKPEIVGFEVNDMKENGKQQLFLSWKFSAEQLHDKYNVSVGKAPEEPPLEHIITTQPEIRLILSYSDFHLSVRAVNNASTSPAASKTVPQRQDMSRFGDGRLNVTVHNKMSFTVHWKDDLIKTYVCYSVEWRRKGHRAVHKSFFQADHNYWNSSTLPEPLEPYKRYTITLHKRPNKDTCNMKRVNNSESTYGSTQFYLTEGTPVSAPANISSHNVTVSSVVLEWLPILEEDIRGFLLGYTIHYMKYPGGTERNITVDPTSKSYKVRDLESGTAFQVQISGFTRAGAGVRSTPSLFKTNNKGYVGISLSRIIPAFAVGITILIFGPSIIKRTKVIVWPSVPNPGNSNTMQKIKRTCELELLESINTLKVEEWDTNSLQIVEKETMIVDTFPHLHDSEEEDDSPEMTRGWIQRVAEDAAGDVLCSDPTGTVSNTPRTNLQSSPLAFPSEYTTMEMLNQIMPQSNPVDTDETQAEESEPESTDLPAVKLGLDYIGQFGTSPVSESEL</sequence>
<dbReference type="GO" id="GO:0019955">
    <property type="term" value="F:cytokine binding"/>
    <property type="evidence" value="ECO:0007669"/>
    <property type="project" value="TreeGrafter"/>
</dbReference>